<feature type="chain" id="PRO_5046309089" evidence="1">
    <location>
        <begin position="20"/>
        <end position="145"/>
    </location>
</feature>
<evidence type="ECO:0000256" key="1">
    <source>
        <dbReference type="SAM" id="SignalP"/>
    </source>
</evidence>
<dbReference type="RefSeq" id="WP_233051745.1">
    <property type="nucleotide sequence ID" value="NZ_JAIMJA010000004.1"/>
</dbReference>
<gene>
    <name evidence="2" type="ORF">K6Y31_04985</name>
</gene>
<keyword evidence="3" id="KW-1185">Reference proteome</keyword>
<organism evidence="2 3">
    <name type="scientific">Motilimonas cestriensis</name>
    <dbReference type="NCBI Taxonomy" id="2742685"/>
    <lineage>
        <taxon>Bacteria</taxon>
        <taxon>Pseudomonadati</taxon>
        <taxon>Pseudomonadota</taxon>
        <taxon>Gammaproteobacteria</taxon>
        <taxon>Alteromonadales</taxon>
        <taxon>Alteromonadales genera incertae sedis</taxon>
        <taxon>Motilimonas</taxon>
    </lineage>
</organism>
<name>A0ABS8W7B1_9GAMM</name>
<dbReference type="Proteomes" id="UP001201273">
    <property type="component" value="Unassembled WGS sequence"/>
</dbReference>
<dbReference type="EMBL" id="JAIMJA010000004">
    <property type="protein sequence ID" value="MCE2594165.1"/>
    <property type="molecule type" value="Genomic_DNA"/>
</dbReference>
<evidence type="ECO:0000313" key="3">
    <source>
        <dbReference type="Proteomes" id="UP001201273"/>
    </source>
</evidence>
<evidence type="ECO:0000313" key="2">
    <source>
        <dbReference type="EMBL" id="MCE2594165.1"/>
    </source>
</evidence>
<accession>A0ABS8W7B1</accession>
<keyword evidence="1" id="KW-0732">Signal</keyword>
<comment type="caution">
    <text evidence="2">The sequence shown here is derived from an EMBL/GenBank/DDBJ whole genome shotgun (WGS) entry which is preliminary data.</text>
</comment>
<sequence length="145" mass="15629">MKYILTAALLSIASSQAFADTPTEGETVSPEMLEAIAQSADSRSAFRTCLTLSSTSYERVTDEKLVGKFTVSPECARKVQSYSVVSNDSGANFRISLVDSNGQVVRASSYAVAAYPASGTYFWIVKNLGYGDGTGRFVSETRHTR</sequence>
<feature type="signal peptide" evidence="1">
    <location>
        <begin position="1"/>
        <end position="19"/>
    </location>
</feature>
<proteinExistence type="predicted"/>
<protein>
    <submittedName>
        <fullName evidence="2">Uncharacterized protein</fullName>
    </submittedName>
</protein>
<reference evidence="2 3" key="1">
    <citation type="journal article" date="2022" name="Environ. Microbiol. Rep.">
        <title>Eco-phylogenetic analyses reveal divergent evolution of vitamin B12 metabolism in the marine bacterial family 'Psychromonadaceae'.</title>
        <authorList>
            <person name="Jin X."/>
            <person name="Yang Y."/>
            <person name="Cao H."/>
            <person name="Gao B."/>
            <person name="Zhao Z."/>
        </authorList>
    </citation>
    <scope>NUCLEOTIDE SEQUENCE [LARGE SCALE GENOMIC DNA]</scope>
    <source>
        <strain evidence="2 3">MKS20</strain>
    </source>
</reference>